<keyword evidence="5" id="KW-0378">Hydrolase</keyword>
<dbReference type="Proteomes" id="UP000007110">
    <property type="component" value="Unassembled WGS sequence"/>
</dbReference>
<dbReference type="GO" id="GO:0005777">
    <property type="term" value="C:peroxisome"/>
    <property type="evidence" value="ECO:0000318"/>
    <property type="project" value="GO_Central"/>
</dbReference>
<reference evidence="15" key="1">
    <citation type="submission" date="2015-02" db="EMBL/GenBank/DDBJ databases">
        <title>Genome sequencing for Strongylocentrotus purpuratus.</title>
        <authorList>
            <person name="Murali S."/>
            <person name="Liu Y."/>
            <person name="Vee V."/>
            <person name="English A."/>
            <person name="Wang M."/>
            <person name="Skinner E."/>
            <person name="Han Y."/>
            <person name="Muzny D.M."/>
            <person name="Worley K.C."/>
            <person name="Gibbs R.A."/>
        </authorList>
    </citation>
    <scope>NUCLEOTIDE SEQUENCE</scope>
</reference>
<reference evidence="14" key="2">
    <citation type="submission" date="2021-01" db="UniProtKB">
        <authorList>
            <consortium name="EnsemblMetazoa"/>
        </authorList>
    </citation>
    <scope>IDENTIFICATION</scope>
</reference>
<dbReference type="PRINTS" id="PR00502">
    <property type="entry name" value="NUDIXFAMILY"/>
</dbReference>
<keyword evidence="7" id="KW-0464">Manganese</keyword>
<dbReference type="GO" id="GO:0140933">
    <property type="term" value="F:5'-(N(7)-methylguanosine 5'-triphospho)-[mRNA] hydrolase activity"/>
    <property type="evidence" value="ECO:0007669"/>
    <property type="project" value="UniProtKB-EC"/>
</dbReference>
<evidence type="ECO:0000256" key="2">
    <source>
        <dbReference type="ARBA" id="ARBA00001946"/>
    </source>
</evidence>
<keyword evidence="15" id="KW-1185">Reference proteome</keyword>
<evidence type="ECO:0000256" key="5">
    <source>
        <dbReference type="ARBA" id="ARBA00022801"/>
    </source>
</evidence>
<dbReference type="CTD" id="200035"/>
<keyword evidence="6" id="KW-0460">Magnesium</keyword>
<evidence type="ECO:0000313" key="15">
    <source>
        <dbReference type="Proteomes" id="UP000007110"/>
    </source>
</evidence>
<dbReference type="GO" id="GO:0035529">
    <property type="term" value="F:NADH pyrophosphatase activity"/>
    <property type="evidence" value="ECO:0000318"/>
    <property type="project" value="GO_Central"/>
</dbReference>
<comment type="similarity">
    <text evidence="3">Belongs to the Nudix hydrolase family.</text>
</comment>
<dbReference type="Gene3D" id="3.90.79.10">
    <property type="entry name" value="Nucleoside Triphosphate Pyrophosphohydrolase"/>
    <property type="match status" value="1"/>
</dbReference>
<dbReference type="PANTHER" id="PTHR42904:SF1">
    <property type="entry name" value="NUCLEOSIDE DIPHOSPHATE-LINKED MOIETY X MOTIF 17"/>
    <property type="match status" value="1"/>
</dbReference>
<dbReference type="InParanoid" id="A0A7M7N965"/>
<comment type="function">
    <text evidence="10">Acts as a decapping enzyme capable of hydrolyzing monomethylated capped RNAs (in vitro). Hydrolyzes monomethylated capped RNA after alpha and beta phosphates to form N(7)-methyl-GDP. Shows low activity towards unmethylated capped RNA.</text>
</comment>
<dbReference type="SUPFAM" id="SSF55811">
    <property type="entry name" value="Nudix"/>
    <property type="match status" value="1"/>
</dbReference>
<dbReference type="GO" id="GO:0006742">
    <property type="term" value="P:NADP+ catabolic process"/>
    <property type="evidence" value="ECO:0000318"/>
    <property type="project" value="GO_Central"/>
</dbReference>
<evidence type="ECO:0000256" key="6">
    <source>
        <dbReference type="ARBA" id="ARBA00022842"/>
    </source>
</evidence>
<evidence type="ECO:0000256" key="7">
    <source>
        <dbReference type="ARBA" id="ARBA00023211"/>
    </source>
</evidence>
<comment type="cofactor">
    <cofactor evidence="2">
        <name>Mg(2+)</name>
        <dbReference type="ChEBI" id="CHEBI:18420"/>
    </cofactor>
</comment>
<evidence type="ECO:0000256" key="11">
    <source>
        <dbReference type="ARBA" id="ARBA00093621"/>
    </source>
</evidence>
<dbReference type="KEGG" id="spu:100891461"/>
<dbReference type="GO" id="GO:0019677">
    <property type="term" value="P:NAD+ catabolic process"/>
    <property type="evidence" value="ECO:0000318"/>
    <property type="project" value="GO_Central"/>
</dbReference>
<evidence type="ECO:0000256" key="10">
    <source>
        <dbReference type="ARBA" id="ARBA00093415"/>
    </source>
</evidence>
<dbReference type="InterPro" id="IPR020476">
    <property type="entry name" value="Nudix_hydrolase"/>
</dbReference>
<organism evidence="14 15">
    <name type="scientific">Strongylocentrotus purpuratus</name>
    <name type="common">Purple sea urchin</name>
    <dbReference type="NCBI Taxonomy" id="7668"/>
    <lineage>
        <taxon>Eukaryota</taxon>
        <taxon>Metazoa</taxon>
        <taxon>Echinodermata</taxon>
        <taxon>Eleutherozoa</taxon>
        <taxon>Echinozoa</taxon>
        <taxon>Echinoidea</taxon>
        <taxon>Euechinoidea</taxon>
        <taxon>Echinacea</taxon>
        <taxon>Camarodonta</taxon>
        <taxon>Echinidea</taxon>
        <taxon>Strongylocentrotidae</taxon>
        <taxon>Strongylocentrotus</taxon>
    </lineage>
</organism>
<comment type="catalytic activity">
    <reaction evidence="9">
        <text>a 5'-end (N(7)-methyl 5'-triphosphoguanosine)-ribonucleoside in mRNA + H2O = N(7)-methyl-GDP + a 5'-end phospho-ribonucleoside in mRNA + 2 H(+)</text>
        <dbReference type="Rhea" id="RHEA:67484"/>
        <dbReference type="Rhea" id="RHEA-COMP:15692"/>
        <dbReference type="Rhea" id="RHEA-COMP:17167"/>
        <dbReference type="ChEBI" id="CHEBI:15377"/>
        <dbReference type="ChEBI" id="CHEBI:15378"/>
        <dbReference type="ChEBI" id="CHEBI:63714"/>
        <dbReference type="ChEBI" id="CHEBI:138282"/>
        <dbReference type="ChEBI" id="CHEBI:156461"/>
        <dbReference type="EC" id="3.6.1.62"/>
    </reaction>
</comment>
<dbReference type="Pfam" id="PF00293">
    <property type="entry name" value="NUDIX"/>
    <property type="match status" value="1"/>
</dbReference>
<dbReference type="RefSeq" id="XP_030833029.1">
    <property type="nucleotide sequence ID" value="XM_030977169.1"/>
</dbReference>
<evidence type="ECO:0000259" key="13">
    <source>
        <dbReference type="PROSITE" id="PS51462"/>
    </source>
</evidence>
<dbReference type="CDD" id="cd04694">
    <property type="entry name" value="NUDIX_Nudt17"/>
    <property type="match status" value="1"/>
</dbReference>
<dbReference type="AlphaFoldDB" id="A0A7M7N965"/>
<dbReference type="FunCoup" id="A0A7M7N965">
    <property type="interactions" value="51"/>
</dbReference>
<evidence type="ECO:0000256" key="3">
    <source>
        <dbReference type="ARBA" id="ARBA00005582"/>
    </source>
</evidence>
<dbReference type="InterPro" id="IPR050241">
    <property type="entry name" value="NAD-cap_RNA_hydrolase_NudC"/>
</dbReference>
<dbReference type="EnsemblMetazoa" id="XM_030977169">
    <property type="protein sequence ID" value="XP_030833029"/>
    <property type="gene ID" value="LOC100891461"/>
</dbReference>
<protein>
    <recommendedName>
        <fullName evidence="11">m7GpppN-mRNA hydrolase NUDT17</fullName>
        <ecNumber evidence="8">3.6.1.62</ecNumber>
    </recommendedName>
    <alternativeName>
        <fullName evidence="12">Nucleoside diphosphate-linked moiety X motif 17</fullName>
    </alternativeName>
</protein>
<accession>A0A7M7N965</accession>
<comment type="cofactor">
    <cofactor evidence="1">
        <name>Mn(2+)</name>
        <dbReference type="ChEBI" id="CHEBI:29035"/>
    </cofactor>
</comment>
<evidence type="ECO:0000313" key="14">
    <source>
        <dbReference type="EnsemblMetazoa" id="XP_030833029"/>
    </source>
</evidence>
<name>A0A7M7N965_STRPU</name>
<keyword evidence="4" id="KW-0479">Metal-binding</keyword>
<evidence type="ECO:0000256" key="1">
    <source>
        <dbReference type="ARBA" id="ARBA00001936"/>
    </source>
</evidence>
<dbReference type="PANTHER" id="PTHR42904">
    <property type="entry name" value="NUDIX HYDROLASE, NUDC SUBFAMILY"/>
    <property type="match status" value="1"/>
</dbReference>
<dbReference type="GO" id="GO:0046872">
    <property type="term" value="F:metal ion binding"/>
    <property type="evidence" value="ECO:0007669"/>
    <property type="project" value="UniProtKB-KW"/>
</dbReference>
<evidence type="ECO:0000256" key="8">
    <source>
        <dbReference type="ARBA" id="ARBA00026102"/>
    </source>
</evidence>
<proteinExistence type="inferred from homology"/>
<dbReference type="EC" id="3.6.1.62" evidence="8"/>
<evidence type="ECO:0000256" key="4">
    <source>
        <dbReference type="ARBA" id="ARBA00022723"/>
    </source>
</evidence>
<dbReference type="OMA" id="AKEEWNM"/>
<dbReference type="OrthoDB" id="447842at2759"/>
<evidence type="ECO:0000256" key="9">
    <source>
        <dbReference type="ARBA" id="ARBA00093205"/>
    </source>
</evidence>
<dbReference type="GeneID" id="100891461"/>
<dbReference type="InterPro" id="IPR015797">
    <property type="entry name" value="NUDIX_hydrolase-like_dom_sf"/>
</dbReference>
<dbReference type="InterPro" id="IPR000086">
    <property type="entry name" value="NUDIX_hydrolase_dom"/>
</dbReference>
<dbReference type="PROSITE" id="PS51462">
    <property type="entry name" value="NUDIX"/>
    <property type="match status" value="1"/>
</dbReference>
<sequence length="303" mass="33353">MANLKVPERILVYLRNLSKGSIERAVFKDCILDSLGHSGLEALVSCTLEDNRLVISNPTKETDAVVLKHPSFCPCHGLSSSDVTNITQEVLDRGVDCGVVTLLWSSDQYLLLTRRASHLRNFPGVWVPPGGHLERGETLVEAGLRELHEETGIEVDPNKCSPNIVALWESVYPPLLSRGLPKKHHIVVYQSVTSSKTHQQLDAELKLDANEVGASAWLEESIVRALTKLSEESGEKCEAVLKEIPDTIRGHVVDPVTGKAADDQIPTRVFYQRAPPSGEDIERLSTGSLFAMQSWLKKYSAAS</sequence>
<evidence type="ECO:0000256" key="12">
    <source>
        <dbReference type="ARBA" id="ARBA00093663"/>
    </source>
</evidence>
<feature type="domain" description="Nudix hydrolase" evidence="13">
    <location>
        <begin position="90"/>
        <end position="242"/>
    </location>
</feature>
<dbReference type="InterPro" id="IPR033716">
    <property type="entry name" value="Nudt17_dom"/>
</dbReference>